<dbReference type="InterPro" id="IPR018478">
    <property type="entry name" value="Sporu_reg_WhiA_N_dom"/>
</dbReference>
<dbReference type="NCBIfam" id="TIGR00647">
    <property type="entry name" value="DNA_bind_WhiA"/>
    <property type="match status" value="1"/>
</dbReference>
<dbReference type="PANTHER" id="PTHR37307">
    <property type="entry name" value="CELL DIVISION PROTEIN WHIA-RELATED"/>
    <property type="match status" value="1"/>
</dbReference>
<feature type="domain" description="Sporulation regulator WhiA C-terminal" evidence="5">
    <location>
        <begin position="227"/>
        <end position="310"/>
    </location>
</feature>
<dbReference type="RefSeq" id="WP_160198645.1">
    <property type="nucleotide sequence ID" value="NZ_QXXA01000023.1"/>
</dbReference>
<comment type="function">
    <text evidence="4">Involved in cell division and chromosome segregation.</text>
</comment>
<dbReference type="GO" id="GO:0051301">
    <property type="term" value="P:cell division"/>
    <property type="evidence" value="ECO:0007669"/>
    <property type="project" value="UniProtKB-UniRule"/>
</dbReference>
<dbReference type="InterPro" id="IPR003802">
    <property type="entry name" value="Sporulation_regulator_WhiA"/>
</dbReference>
<evidence type="ECO:0000256" key="4">
    <source>
        <dbReference type="HAMAP-Rule" id="MF_01420"/>
    </source>
</evidence>
<keyword evidence="3 4" id="KW-0131">Cell cycle</keyword>
<evidence type="ECO:0000256" key="1">
    <source>
        <dbReference type="ARBA" id="ARBA00022618"/>
    </source>
</evidence>
<feature type="domain" description="Sporulation transcription regulator WhiA N-terminal" evidence="6">
    <location>
        <begin position="19"/>
        <end position="106"/>
    </location>
</feature>
<evidence type="ECO:0000259" key="7">
    <source>
        <dbReference type="Pfam" id="PF14527"/>
    </source>
</evidence>
<gene>
    <name evidence="4 8" type="primary">whiA</name>
    <name evidence="8" type="ORF">D3Z33_15080</name>
</gene>
<protein>
    <recommendedName>
        <fullName evidence="4">Probable cell division protein WhiA</fullName>
    </recommendedName>
</protein>
<name>A0A845R0T1_9CLOT</name>
<comment type="similarity">
    <text evidence="4">Belongs to the WhiA family.</text>
</comment>
<dbReference type="Pfam" id="PF02650">
    <property type="entry name" value="HTH_WhiA"/>
    <property type="match status" value="1"/>
</dbReference>
<dbReference type="AlphaFoldDB" id="A0A845R0T1"/>
<proteinExistence type="inferred from homology"/>
<dbReference type="InterPro" id="IPR023054">
    <property type="entry name" value="Sporulation_regulator_WhiA_C"/>
</dbReference>
<evidence type="ECO:0000313" key="9">
    <source>
        <dbReference type="Proteomes" id="UP000467132"/>
    </source>
</evidence>
<comment type="caution">
    <text evidence="8">The sequence shown here is derived from an EMBL/GenBank/DDBJ whole genome shotgun (WGS) entry which is preliminary data.</text>
</comment>
<dbReference type="Proteomes" id="UP000467132">
    <property type="component" value="Unassembled WGS sequence"/>
</dbReference>
<reference evidence="8 9" key="1">
    <citation type="submission" date="2018-08" db="EMBL/GenBank/DDBJ databases">
        <title>Murine metabolic-syndrome-specific gut microbial biobank.</title>
        <authorList>
            <person name="Liu C."/>
        </authorList>
    </citation>
    <scope>NUCLEOTIDE SEQUENCE [LARGE SCALE GENOMIC DNA]</scope>
    <source>
        <strain evidence="8 9">583</strain>
    </source>
</reference>
<dbReference type="Pfam" id="PF10298">
    <property type="entry name" value="WhiA_N"/>
    <property type="match status" value="1"/>
</dbReference>
<evidence type="ECO:0000259" key="5">
    <source>
        <dbReference type="Pfam" id="PF02650"/>
    </source>
</evidence>
<dbReference type="EMBL" id="QXXA01000023">
    <property type="protein sequence ID" value="NBI08181.1"/>
    <property type="molecule type" value="Genomic_DNA"/>
</dbReference>
<dbReference type="GO" id="GO:0003677">
    <property type="term" value="F:DNA binding"/>
    <property type="evidence" value="ECO:0007669"/>
    <property type="project" value="UniProtKB-UniRule"/>
</dbReference>
<dbReference type="HAMAP" id="MF_01420">
    <property type="entry name" value="HTH_type_WhiA"/>
    <property type="match status" value="1"/>
</dbReference>
<dbReference type="Gene3D" id="3.10.28.10">
    <property type="entry name" value="Homing endonucleases"/>
    <property type="match status" value="1"/>
</dbReference>
<evidence type="ECO:0000313" key="8">
    <source>
        <dbReference type="EMBL" id="NBI08181.1"/>
    </source>
</evidence>
<feature type="domain" description="WhiA LAGLIDADG-like" evidence="7">
    <location>
        <begin position="133"/>
        <end position="224"/>
    </location>
</feature>
<keyword evidence="1 4" id="KW-0132">Cell division</keyword>
<dbReference type="Pfam" id="PF14527">
    <property type="entry name" value="LAGLIDADG_WhiA"/>
    <property type="match status" value="1"/>
</dbReference>
<sequence length="330" mass="37586">MSFSSKTKNMLSRLDIENTCCARAELAALIRMSGTIQLTGRGNINIKFSTENAAIARRIFSLIKKLYNSQIEVMVRKNKQLKKNNNYLMIIHDSKSVNDILKDTGLFDKDKNKLLDISYKAPKDIIRKKCCKRSYIRGAFLGGGSLSDPEKTYHLEFVTHDKEFAEDLSSIINSFDLNSKIVVRKDYYVVYIKEGEQIVDLLNIIEAHNSLLELENIRVVKGIRNDINRLVNCETANLSKTINAAIRQVENIKYIENTIGIEKLPINLQELANLRLYYKESSLKELGNMLSTPLGKSGVNHRLRKIEKIAQNLKQKERNGNGSKSSRGKE</sequence>
<dbReference type="SUPFAM" id="SSF55608">
    <property type="entry name" value="Homing endonucleases"/>
    <property type="match status" value="1"/>
</dbReference>
<keyword evidence="2 4" id="KW-0238">DNA-binding</keyword>
<keyword evidence="9" id="KW-1185">Reference proteome</keyword>
<dbReference type="InterPro" id="IPR039518">
    <property type="entry name" value="WhiA_LAGLIDADG_dom"/>
</dbReference>
<evidence type="ECO:0000259" key="6">
    <source>
        <dbReference type="Pfam" id="PF10298"/>
    </source>
</evidence>
<accession>A0A845R0T1</accession>
<dbReference type="OrthoDB" id="401278at2"/>
<organism evidence="8 9">
    <name type="scientific">Senegalia massiliensis</name>
    <dbReference type="NCBI Taxonomy" id="1720316"/>
    <lineage>
        <taxon>Bacteria</taxon>
        <taxon>Bacillati</taxon>
        <taxon>Bacillota</taxon>
        <taxon>Clostridia</taxon>
        <taxon>Eubacteriales</taxon>
        <taxon>Clostridiaceae</taxon>
        <taxon>Senegalia</taxon>
    </lineage>
</organism>
<dbReference type="PANTHER" id="PTHR37307:SF1">
    <property type="entry name" value="CELL DIVISION PROTEIN WHIA-RELATED"/>
    <property type="match status" value="1"/>
</dbReference>
<evidence type="ECO:0000256" key="2">
    <source>
        <dbReference type="ARBA" id="ARBA00023125"/>
    </source>
</evidence>
<dbReference type="InterPro" id="IPR027434">
    <property type="entry name" value="Homing_endonucl"/>
</dbReference>
<dbReference type="GO" id="GO:0043937">
    <property type="term" value="P:regulation of sporulation"/>
    <property type="evidence" value="ECO:0007669"/>
    <property type="project" value="InterPro"/>
</dbReference>
<evidence type="ECO:0000256" key="3">
    <source>
        <dbReference type="ARBA" id="ARBA00023306"/>
    </source>
</evidence>